<evidence type="ECO:0000256" key="3">
    <source>
        <dbReference type="ARBA" id="ARBA00022679"/>
    </source>
</evidence>
<dbReference type="Pfam" id="PF01555">
    <property type="entry name" value="N6_N4_Mtase"/>
    <property type="match status" value="1"/>
</dbReference>
<dbReference type="PRINTS" id="PR00508">
    <property type="entry name" value="S21N4MTFRASE"/>
</dbReference>
<evidence type="ECO:0000256" key="1">
    <source>
        <dbReference type="ARBA" id="ARBA00006594"/>
    </source>
</evidence>
<dbReference type="InterPro" id="IPR002052">
    <property type="entry name" value="DNA_methylase_N6_adenine_CS"/>
</dbReference>
<dbReference type="InterPro" id="IPR036086">
    <property type="entry name" value="ParB/Sulfiredoxin_sf"/>
</dbReference>
<feature type="compositionally biased region" description="Polar residues" evidence="6">
    <location>
        <begin position="441"/>
        <end position="456"/>
    </location>
</feature>
<feature type="region of interest" description="Disordered" evidence="6">
    <location>
        <begin position="434"/>
        <end position="456"/>
    </location>
</feature>
<dbReference type="Gene3D" id="3.90.1530.10">
    <property type="entry name" value="Conserved hypothetical protein from pyrococcus furiosus pfu- 392566-001, ParB domain"/>
    <property type="match status" value="1"/>
</dbReference>
<comment type="similarity">
    <text evidence="1 5">Belongs to the N(4)/N(6)-methyltransferase family.</text>
</comment>
<dbReference type="GO" id="GO:0008170">
    <property type="term" value="F:N-methyltransferase activity"/>
    <property type="evidence" value="ECO:0007669"/>
    <property type="project" value="InterPro"/>
</dbReference>
<proteinExistence type="inferred from homology"/>
<organism evidence="8 9">
    <name type="scientific">Afipia massiliensis</name>
    <dbReference type="NCBI Taxonomy" id="211460"/>
    <lineage>
        <taxon>Bacteria</taxon>
        <taxon>Pseudomonadati</taxon>
        <taxon>Pseudomonadota</taxon>
        <taxon>Alphaproteobacteria</taxon>
        <taxon>Hyphomicrobiales</taxon>
        <taxon>Nitrobacteraceae</taxon>
        <taxon>Afipia</taxon>
    </lineage>
</organism>
<dbReference type="PANTHER" id="PTHR33375">
    <property type="entry name" value="CHROMOSOME-PARTITIONING PROTEIN PARB-RELATED"/>
    <property type="match status" value="1"/>
</dbReference>
<dbReference type="GO" id="GO:0032259">
    <property type="term" value="P:methylation"/>
    <property type="evidence" value="ECO:0007669"/>
    <property type="project" value="UniProtKB-KW"/>
</dbReference>
<evidence type="ECO:0000259" key="7">
    <source>
        <dbReference type="SMART" id="SM00470"/>
    </source>
</evidence>
<gene>
    <name evidence="8" type="ORF">HNQ36_003588</name>
</gene>
<evidence type="ECO:0000256" key="4">
    <source>
        <dbReference type="ARBA" id="ARBA00047942"/>
    </source>
</evidence>
<dbReference type="GO" id="GO:0007059">
    <property type="term" value="P:chromosome segregation"/>
    <property type="evidence" value="ECO:0007669"/>
    <property type="project" value="TreeGrafter"/>
</dbReference>
<dbReference type="RefSeq" id="WP_029659996.1">
    <property type="nucleotide sequence ID" value="NZ_JACHIJ010000005.1"/>
</dbReference>
<dbReference type="SUPFAM" id="SSF110849">
    <property type="entry name" value="ParB/Sulfiredoxin"/>
    <property type="match status" value="1"/>
</dbReference>
<dbReference type="InterPro" id="IPR050336">
    <property type="entry name" value="Chromosome_partition/occlusion"/>
</dbReference>
<dbReference type="Pfam" id="PF02195">
    <property type="entry name" value="ParB_N"/>
    <property type="match status" value="1"/>
</dbReference>
<evidence type="ECO:0000313" key="8">
    <source>
        <dbReference type="EMBL" id="MBB5053588.1"/>
    </source>
</evidence>
<dbReference type="InterPro" id="IPR001091">
    <property type="entry name" value="RM_Methyltransferase"/>
</dbReference>
<dbReference type="EMBL" id="JACHIJ010000005">
    <property type="protein sequence ID" value="MBB5053588.1"/>
    <property type="molecule type" value="Genomic_DNA"/>
</dbReference>
<dbReference type="InterPro" id="IPR003115">
    <property type="entry name" value="ParB_N"/>
</dbReference>
<dbReference type="PROSITE" id="PS00092">
    <property type="entry name" value="N6_MTASE"/>
    <property type="match status" value="1"/>
</dbReference>
<dbReference type="GO" id="GO:0009007">
    <property type="term" value="F:site-specific DNA-methyltransferase (adenine-specific) activity"/>
    <property type="evidence" value="ECO:0007669"/>
    <property type="project" value="UniProtKB-EC"/>
</dbReference>
<dbReference type="EC" id="2.1.1.-" evidence="5"/>
<feature type="domain" description="ParB-like N-terminal" evidence="7">
    <location>
        <begin position="13"/>
        <end position="99"/>
    </location>
</feature>
<name>A0A840N6Y0_9BRAD</name>
<dbReference type="Gene3D" id="3.40.50.150">
    <property type="entry name" value="Vaccinia Virus protein VP39"/>
    <property type="match status" value="1"/>
</dbReference>
<evidence type="ECO:0000256" key="6">
    <source>
        <dbReference type="SAM" id="MobiDB-lite"/>
    </source>
</evidence>
<dbReference type="InterPro" id="IPR002941">
    <property type="entry name" value="DNA_methylase_N4/N6"/>
</dbReference>
<dbReference type="InterPro" id="IPR029063">
    <property type="entry name" value="SAM-dependent_MTases_sf"/>
</dbReference>
<sequence length="456" mass="50099">MKNDNASVFVQSRTVPIATLARNPRNPRVHSKKQIRKIASSIRKFGFLNPIIVDENNTVLAGHGRLEAAQIGGLTHVPVVCFGHLTPLQKRAYLIADNKIAEEAGWNRELLAIELSELTDLLPVEGLDVSVTGFATPEVDLLLADMGNASAAEESMLVPLPKRPVTQEGDLWQLGRHRLLCGDAQKTASFNRLLEGTLANAVFCDPPYNVRVSSIGGRGRIQHQEFAFASGEMSSDQFRKFLTRTLGNGIRVSKPGAVHFVCMDWRHVEDLIAVGRKIFGAMLNLAVWNKSNAGQGSFYRSQHELVGIFRVGENPHKNNIELGSFGRNRSNVWSYPGVNTFGRHRLAALAMHPTVKPTAMVADALLDCTARGDAVLDQFAGSGTIFLAAEKVGRVGYGIELDPRYVDVVIRRWQSMTKLEAILEGDGRTFEEIEEARSKASVETSTPSQERVNSHG</sequence>
<dbReference type="GO" id="GO:0005694">
    <property type="term" value="C:chromosome"/>
    <property type="evidence" value="ECO:0007669"/>
    <property type="project" value="TreeGrafter"/>
</dbReference>
<dbReference type="PIRSF" id="PIRSF036758">
    <property type="entry name" value="Aden_M_ParB"/>
    <property type="match status" value="1"/>
</dbReference>
<dbReference type="CDD" id="cd16403">
    <property type="entry name" value="ParB_N_like_MT"/>
    <property type="match status" value="1"/>
</dbReference>
<evidence type="ECO:0000256" key="2">
    <source>
        <dbReference type="ARBA" id="ARBA00022603"/>
    </source>
</evidence>
<dbReference type="Proteomes" id="UP000521227">
    <property type="component" value="Unassembled WGS sequence"/>
</dbReference>
<dbReference type="GO" id="GO:0045881">
    <property type="term" value="P:positive regulation of sporulation resulting in formation of a cellular spore"/>
    <property type="evidence" value="ECO:0007669"/>
    <property type="project" value="TreeGrafter"/>
</dbReference>
<evidence type="ECO:0000256" key="5">
    <source>
        <dbReference type="RuleBase" id="RU362026"/>
    </source>
</evidence>
<accession>A0A840N6Y0</accession>
<dbReference type="SMART" id="SM00470">
    <property type="entry name" value="ParB"/>
    <property type="match status" value="1"/>
</dbReference>
<keyword evidence="2 8" id="KW-0489">Methyltransferase</keyword>
<comment type="caution">
    <text evidence="8">The sequence shown here is derived from an EMBL/GenBank/DDBJ whole genome shotgun (WGS) entry which is preliminary data.</text>
</comment>
<comment type="catalytic activity">
    <reaction evidence="4">
        <text>a 2'-deoxyadenosine in DNA + S-adenosyl-L-methionine = an N(6)-methyl-2'-deoxyadenosine in DNA + S-adenosyl-L-homocysteine + H(+)</text>
        <dbReference type="Rhea" id="RHEA:15197"/>
        <dbReference type="Rhea" id="RHEA-COMP:12418"/>
        <dbReference type="Rhea" id="RHEA-COMP:12419"/>
        <dbReference type="ChEBI" id="CHEBI:15378"/>
        <dbReference type="ChEBI" id="CHEBI:57856"/>
        <dbReference type="ChEBI" id="CHEBI:59789"/>
        <dbReference type="ChEBI" id="CHEBI:90615"/>
        <dbReference type="ChEBI" id="CHEBI:90616"/>
        <dbReference type="EC" id="2.1.1.72"/>
    </reaction>
</comment>
<dbReference type="AlphaFoldDB" id="A0A840N6Y0"/>
<dbReference type="GO" id="GO:0003677">
    <property type="term" value="F:DNA binding"/>
    <property type="evidence" value="ECO:0007669"/>
    <property type="project" value="InterPro"/>
</dbReference>
<reference evidence="8 9" key="1">
    <citation type="submission" date="2020-08" db="EMBL/GenBank/DDBJ databases">
        <title>Genomic Encyclopedia of Type Strains, Phase IV (KMG-IV): sequencing the most valuable type-strain genomes for metagenomic binning, comparative biology and taxonomic classification.</title>
        <authorList>
            <person name="Goeker M."/>
        </authorList>
    </citation>
    <scope>NUCLEOTIDE SEQUENCE [LARGE SCALE GENOMIC DNA]</scope>
    <source>
        <strain evidence="8 9">DSM 17498</strain>
    </source>
</reference>
<dbReference type="InterPro" id="IPR015840">
    <property type="entry name" value="DNA_MeTrfase_ParB"/>
</dbReference>
<dbReference type="PANTHER" id="PTHR33375:SF1">
    <property type="entry name" value="CHROMOSOME-PARTITIONING PROTEIN PARB-RELATED"/>
    <property type="match status" value="1"/>
</dbReference>
<protein>
    <recommendedName>
        <fullName evidence="5">Methyltransferase</fullName>
        <ecNumber evidence="5">2.1.1.-</ecNumber>
    </recommendedName>
</protein>
<dbReference type="SUPFAM" id="SSF53335">
    <property type="entry name" value="S-adenosyl-L-methionine-dependent methyltransferases"/>
    <property type="match status" value="1"/>
</dbReference>
<evidence type="ECO:0000313" key="9">
    <source>
        <dbReference type="Proteomes" id="UP000521227"/>
    </source>
</evidence>
<keyword evidence="3" id="KW-0808">Transferase</keyword>